<sequence length="245" mass="26282">MSRPRSPGPRPPRAQGCTGRRRFVVALGVFGWLATGAHAQNPALPAVVVWDYENQGTLAAPQAAHADFLRRSLSESLTATLLQVPGLPVVERQRLKDLLAEQKLGSTALADDDARLRLGKIVGAQRMVFGGFFVLGDQVQVHVRVIDTATSRVLFSDEAVAALATVMTQVASLNERLARALGGAAVVAQGHPPERWQAYDRALALADAGDFDAAITALQQLLAADKNFLPAERQLVALLERGARR</sequence>
<evidence type="ECO:0000313" key="1">
    <source>
        <dbReference type="EMBL" id="RVU46237.1"/>
    </source>
</evidence>
<gene>
    <name evidence="1" type="ORF">EOE66_10305</name>
</gene>
<organism evidence="1 2">
    <name type="scientific">Rubrivivax rivuli</name>
    <dbReference type="NCBI Taxonomy" id="1862385"/>
    <lineage>
        <taxon>Bacteria</taxon>
        <taxon>Pseudomonadati</taxon>
        <taxon>Pseudomonadota</taxon>
        <taxon>Betaproteobacteria</taxon>
        <taxon>Burkholderiales</taxon>
        <taxon>Sphaerotilaceae</taxon>
        <taxon>Rubrivivax</taxon>
    </lineage>
</organism>
<dbReference type="AlphaFoldDB" id="A0A437RHH5"/>
<dbReference type="Proteomes" id="UP000285575">
    <property type="component" value="Unassembled WGS sequence"/>
</dbReference>
<dbReference type="GO" id="GO:0030288">
    <property type="term" value="C:outer membrane-bounded periplasmic space"/>
    <property type="evidence" value="ECO:0007669"/>
    <property type="project" value="InterPro"/>
</dbReference>
<evidence type="ECO:0008006" key="3">
    <source>
        <dbReference type="Google" id="ProtNLM"/>
    </source>
</evidence>
<dbReference type="InterPro" id="IPR005534">
    <property type="entry name" value="Curli_assmbl/transp-comp_CsgG"/>
</dbReference>
<proteinExistence type="predicted"/>
<protein>
    <recommendedName>
        <fullName evidence="3">Curli production assembly/transport component CsgG</fullName>
    </recommendedName>
</protein>
<evidence type="ECO:0000313" key="2">
    <source>
        <dbReference type="Proteomes" id="UP000285575"/>
    </source>
</evidence>
<dbReference type="EMBL" id="SACR01000003">
    <property type="protein sequence ID" value="RVU46237.1"/>
    <property type="molecule type" value="Genomic_DNA"/>
</dbReference>
<comment type="caution">
    <text evidence="1">The sequence shown here is derived from an EMBL/GenBank/DDBJ whole genome shotgun (WGS) entry which is preliminary data.</text>
</comment>
<keyword evidence="2" id="KW-1185">Reference proteome</keyword>
<name>A0A437RHH5_9BURK</name>
<dbReference type="Pfam" id="PF03783">
    <property type="entry name" value="CsgG"/>
    <property type="match status" value="1"/>
</dbReference>
<dbReference type="OrthoDB" id="9180997at2"/>
<dbReference type="Gene3D" id="3.40.50.10610">
    <property type="entry name" value="ABC-type transport auxiliary lipoprotein component"/>
    <property type="match status" value="1"/>
</dbReference>
<accession>A0A437RHH5</accession>
<reference evidence="1 2" key="1">
    <citation type="submission" date="2019-01" db="EMBL/GenBank/DDBJ databases">
        <authorList>
            <person name="Chen W.-M."/>
        </authorList>
    </citation>
    <scope>NUCLEOTIDE SEQUENCE [LARGE SCALE GENOMIC DNA]</scope>
    <source>
        <strain evidence="1 2">KYPY4</strain>
    </source>
</reference>
<dbReference type="RefSeq" id="WP_128228603.1">
    <property type="nucleotide sequence ID" value="NZ_SACR01000003.1"/>
</dbReference>